<reference evidence="1" key="1">
    <citation type="journal article" date="2015" name="Nature">
        <title>Complex archaea that bridge the gap between prokaryotes and eukaryotes.</title>
        <authorList>
            <person name="Spang A."/>
            <person name="Saw J.H."/>
            <person name="Jorgensen S.L."/>
            <person name="Zaremba-Niedzwiedzka K."/>
            <person name="Martijn J."/>
            <person name="Lind A.E."/>
            <person name="van Eijk R."/>
            <person name="Schleper C."/>
            <person name="Guy L."/>
            <person name="Ettema T.J."/>
        </authorList>
    </citation>
    <scope>NUCLEOTIDE SEQUENCE</scope>
</reference>
<gene>
    <name evidence="1" type="ORF">LCGC14_0396630</name>
</gene>
<evidence type="ECO:0000313" key="1">
    <source>
        <dbReference type="EMBL" id="KKN73861.1"/>
    </source>
</evidence>
<sequence length="171" mass="19776">MAVVLYQLPFYTDKLCGEELRVKRDLTLQKKQYYRWLETSEPMRSPPTKKALAEILDVTVDTLVDWDKKLETAKAQYSSKEYFISRQEEIDKAAADAFVLRPNSQLFLSIKRVAGDIVESPVNVNVGVFTGDDYRRLDREAEEELRKEEKRLRVGIQGVEEVPKESTLLSD</sequence>
<dbReference type="AlphaFoldDB" id="A0A0F9VK42"/>
<organism evidence="1">
    <name type="scientific">marine sediment metagenome</name>
    <dbReference type="NCBI Taxonomy" id="412755"/>
    <lineage>
        <taxon>unclassified sequences</taxon>
        <taxon>metagenomes</taxon>
        <taxon>ecological metagenomes</taxon>
    </lineage>
</organism>
<accession>A0A0F9VK42</accession>
<proteinExistence type="predicted"/>
<dbReference type="EMBL" id="LAZR01000336">
    <property type="protein sequence ID" value="KKN73861.1"/>
    <property type="molecule type" value="Genomic_DNA"/>
</dbReference>
<name>A0A0F9VK42_9ZZZZ</name>
<protein>
    <submittedName>
        <fullName evidence="1">Uncharacterized protein</fullName>
    </submittedName>
</protein>
<comment type="caution">
    <text evidence="1">The sequence shown here is derived from an EMBL/GenBank/DDBJ whole genome shotgun (WGS) entry which is preliminary data.</text>
</comment>